<accession>A0A2W4REC4</accession>
<feature type="transmembrane region" description="Helical" evidence="8">
    <location>
        <begin position="217"/>
        <end position="240"/>
    </location>
</feature>
<dbReference type="NCBIfam" id="TIGR02602">
    <property type="entry name" value="8TM_EpsH"/>
    <property type="match status" value="1"/>
</dbReference>
<dbReference type="Proteomes" id="UP000249396">
    <property type="component" value="Unassembled WGS sequence"/>
</dbReference>
<keyword evidence="6 8" id="KW-1133">Transmembrane helix</keyword>
<evidence type="ECO:0000259" key="9">
    <source>
        <dbReference type="Pfam" id="PF11984"/>
    </source>
</evidence>
<sequence>MDNQRVLWRFSKNVWVLGGIALVLSIFSYSASLANLILRWNTQEEYSHGYLIPLVSLFFLWEQRANFKEKQFQPSWLGLAVLAVALLLFIVGDITALYYLGQFSFILLFLGFSLTLLGTQGTRLTLVPIGLLVFAIPLPEFIAATLTAKLQLISSTLGVEFIRLFNIPVFREGNLIDLGSYKLEVAEACSGLTYLYPLLWFGCIFAYMYRTTAWKRILVIISTIPIAILLNSIRIGVTGILVNHFGNAMAEGFLHAFEGWIVFMVCVVILLAVVWSLTLVGSDRRPFSEVFGVYLPTADTGHKNQAFQVRPWSKPFLAAMLVVASTAVIAGLVSERPESKPVRASLSTFPMSLGSWHGETSKLGQDVLGVLKLDDYVLADFRRGTEAPVSFYAAYYGSQRKGAAPHSPQVCLPGGGWQVADSTQRNFSIASQIGGDVAYNRTVIRNGESKQLVYYWYQERGKGIASEYWAKWYLLRDALLMNRSDGALIRLVTPLAGGEQEESADKRLTAFVEAVLPVLPQYVPN</sequence>
<evidence type="ECO:0000313" key="11">
    <source>
        <dbReference type="Proteomes" id="UP000249396"/>
    </source>
</evidence>
<dbReference type="Pfam" id="PF09721">
    <property type="entry name" value="Exosortase_EpsH"/>
    <property type="match status" value="1"/>
</dbReference>
<feature type="domain" description="Methanolan biosynthesis EpsI" evidence="9">
    <location>
        <begin position="319"/>
        <end position="522"/>
    </location>
</feature>
<feature type="transmembrane region" description="Helical" evidence="8">
    <location>
        <begin position="74"/>
        <end position="91"/>
    </location>
</feature>
<keyword evidence="2" id="KW-1003">Cell membrane</keyword>
<dbReference type="EMBL" id="QJPH01000265">
    <property type="protein sequence ID" value="PZN81563.1"/>
    <property type="molecule type" value="Genomic_DNA"/>
</dbReference>
<evidence type="ECO:0000256" key="7">
    <source>
        <dbReference type="ARBA" id="ARBA00023136"/>
    </source>
</evidence>
<evidence type="ECO:0000256" key="4">
    <source>
        <dbReference type="ARBA" id="ARBA00022692"/>
    </source>
</evidence>
<feature type="transmembrane region" description="Helical" evidence="8">
    <location>
        <begin position="191"/>
        <end position="210"/>
    </location>
</feature>
<dbReference type="InterPro" id="IPR026392">
    <property type="entry name" value="Exo/Archaeosortase_dom"/>
</dbReference>
<feature type="transmembrane region" description="Helical" evidence="8">
    <location>
        <begin position="260"/>
        <end position="280"/>
    </location>
</feature>
<evidence type="ECO:0000256" key="2">
    <source>
        <dbReference type="ARBA" id="ARBA00022475"/>
    </source>
</evidence>
<feature type="transmembrane region" description="Helical" evidence="8">
    <location>
        <begin position="316"/>
        <end position="333"/>
    </location>
</feature>
<dbReference type="GO" id="GO:0005886">
    <property type="term" value="C:plasma membrane"/>
    <property type="evidence" value="ECO:0007669"/>
    <property type="project" value="UniProtKB-SubCell"/>
</dbReference>
<dbReference type="Pfam" id="PF11984">
    <property type="entry name" value="DUF3485"/>
    <property type="match status" value="1"/>
</dbReference>
<evidence type="ECO:0000256" key="5">
    <source>
        <dbReference type="ARBA" id="ARBA00022801"/>
    </source>
</evidence>
<reference evidence="10 11" key="1">
    <citation type="journal article" date="2018" name="Aquat. Microb. Ecol.">
        <title>Gammaproteobacterial methanotrophs dominate.</title>
        <authorList>
            <person name="Rissanen A.J."/>
            <person name="Saarenheimo J."/>
            <person name="Tiirola M."/>
            <person name="Peura S."/>
            <person name="Aalto S.L."/>
            <person name="Karvinen A."/>
            <person name="Nykanen H."/>
        </authorList>
    </citation>
    <scope>NUCLEOTIDE SEQUENCE [LARGE SCALE GENOMIC DNA]</scope>
    <source>
        <strain evidence="10">AMbin10</strain>
    </source>
</reference>
<dbReference type="InterPro" id="IPR026491">
    <property type="entry name" value="ExosortD_VPLPA"/>
</dbReference>
<dbReference type="InterPro" id="IPR019127">
    <property type="entry name" value="Exosortase"/>
</dbReference>
<comment type="caution">
    <text evidence="10">The sequence shown here is derived from an EMBL/GenBank/DDBJ whole genome shotgun (WGS) entry which is preliminary data.</text>
</comment>
<name>A0A2W4REC4_9GAMM</name>
<dbReference type="InterPro" id="IPR014263">
    <property type="entry name" value="Methanolan_biosynth_EpsI"/>
</dbReference>
<dbReference type="AlphaFoldDB" id="A0A2W4REC4"/>
<evidence type="ECO:0000313" key="10">
    <source>
        <dbReference type="EMBL" id="PZN81563.1"/>
    </source>
</evidence>
<keyword evidence="5" id="KW-0378">Hydrolase</keyword>
<dbReference type="GO" id="GO:0006508">
    <property type="term" value="P:proteolysis"/>
    <property type="evidence" value="ECO:0007669"/>
    <property type="project" value="UniProtKB-KW"/>
</dbReference>
<keyword evidence="3" id="KW-0645">Protease</keyword>
<feature type="transmembrane region" description="Helical" evidence="8">
    <location>
        <begin position="14"/>
        <end position="34"/>
    </location>
</feature>
<feature type="transmembrane region" description="Helical" evidence="8">
    <location>
        <begin position="124"/>
        <end position="146"/>
    </location>
</feature>
<evidence type="ECO:0000256" key="3">
    <source>
        <dbReference type="ARBA" id="ARBA00022670"/>
    </source>
</evidence>
<dbReference type="NCBIfam" id="TIGR02914">
    <property type="entry name" value="EpsI_fam"/>
    <property type="match status" value="1"/>
</dbReference>
<evidence type="ECO:0000256" key="8">
    <source>
        <dbReference type="SAM" id="Phobius"/>
    </source>
</evidence>
<feature type="transmembrane region" description="Helical" evidence="8">
    <location>
        <begin position="97"/>
        <end position="117"/>
    </location>
</feature>
<dbReference type="NCBIfam" id="TIGR04178">
    <property type="entry name" value="exo_archaeo"/>
    <property type="match status" value="1"/>
</dbReference>
<evidence type="ECO:0000256" key="6">
    <source>
        <dbReference type="ARBA" id="ARBA00022989"/>
    </source>
</evidence>
<evidence type="ECO:0000256" key="1">
    <source>
        <dbReference type="ARBA" id="ARBA00004651"/>
    </source>
</evidence>
<dbReference type="InterPro" id="IPR013426">
    <property type="entry name" value="EpsH-like"/>
</dbReference>
<protein>
    <submittedName>
        <fullName evidence="10">VPLPA-CTERM-specific exosortase XrtD</fullName>
    </submittedName>
</protein>
<organism evidence="10 11">
    <name type="scientific">Candidatus Methylumidiphilus alinenensis</name>
    <dbReference type="NCBI Taxonomy" id="2202197"/>
    <lineage>
        <taxon>Bacteria</taxon>
        <taxon>Pseudomonadati</taxon>
        <taxon>Pseudomonadota</taxon>
        <taxon>Gammaproteobacteria</taxon>
        <taxon>Methylococcales</taxon>
        <taxon>Candidatus Methylumidiphilus</taxon>
    </lineage>
</organism>
<gene>
    <name evidence="10" type="ORF">DM484_08210</name>
</gene>
<keyword evidence="4 8" id="KW-0812">Transmembrane</keyword>
<dbReference type="GO" id="GO:0008233">
    <property type="term" value="F:peptidase activity"/>
    <property type="evidence" value="ECO:0007669"/>
    <property type="project" value="UniProtKB-KW"/>
</dbReference>
<dbReference type="NCBIfam" id="TIGR04152">
    <property type="entry name" value="exosort_VPLPA"/>
    <property type="match status" value="1"/>
</dbReference>
<keyword evidence="7 8" id="KW-0472">Membrane</keyword>
<comment type="subcellular location">
    <subcellularLocation>
        <location evidence="1">Cell membrane</location>
        <topology evidence="1">Multi-pass membrane protein</topology>
    </subcellularLocation>
</comment>
<proteinExistence type="predicted"/>